<gene>
    <name evidence="3" type="ORF">H0A36_20020</name>
</gene>
<name>A0A853IFN3_9GAMM</name>
<proteinExistence type="predicted"/>
<dbReference type="RefSeq" id="WP_180570323.1">
    <property type="nucleotide sequence ID" value="NZ_JACCKB010000039.1"/>
</dbReference>
<protein>
    <submittedName>
        <fullName evidence="3">Protease complex subunit PrcB family protein</fullName>
    </submittedName>
</protein>
<dbReference type="Proteomes" id="UP000569732">
    <property type="component" value="Unassembled WGS sequence"/>
</dbReference>
<dbReference type="Pfam" id="PF14343">
    <property type="entry name" value="PrcB_C"/>
    <property type="match status" value="1"/>
</dbReference>
<feature type="domain" description="PrcB C-terminal" evidence="2">
    <location>
        <begin position="86"/>
        <end position="142"/>
    </location>
</feature>
<keyword evidence="3" id="KW-0645">Protease</keyword>
<dbReference type="AlphaFoldDB" id="A0A853IFN3"/>
<feature type="chain" id="PRO_5032537881" evidence="1">
    <location>
        <begin position="23"/>
        <end position="162"/>
    </location>
</feature>
<accession>A0A853IFN3</accession>
<feature type="signal peptide" evidence="1">
    <location>
        <begin position="1"/>
        <end position="22"/>
    </location>
</feature>
<evidence type="ECO:0000259" key="2">
    <source>
        <dbReference type="Pfam" id="PF14343"/>
    </source>
</evidence>
<keyword evidence="4" id="KW-1185">Reference proteome</keyword>
<sequence>MRKLFINTFAAISLLSANVTMADYSLADPISEPLPYSVIDQGVYSVEESKKLEVITDQGTLAARYYAENPSGGTGLPIIDFNEYLVLGIYMGTQPSGGFMIEVADVREKENKVIATVNSIEPGKRCAVITSLTSPYQLVQVKIPHAPMQVVFKETNQVMECE</sequence>
<keyword evidence="3" id="KW-0378">Hydrolase</keyword>
<organism evidence="3 4">
    <name type="scientific">Spartinivicinus marinus</name>
    <dbReference type="NCBI Taxonomy" id="2994442"/>
    <lineage>
        <taxon>Bacteria</taxon>
        <taxon>Pseudomonadati</taxon>
        <taxon>Pseudomonadota</taxon>
        <taxon>Gammaproteobacteria</taxon>
        <taxon>Oceanospirillales</taxon>
        <taxon>Zooshikellaceae</taxon>
        <taxon>Spartinivicinus</taxon>
    </lineage>
</organism>
<keyword evidence="1" id="KW-0732">Signal</keyword>
<comment type="caution">
    <text evidence="3">The sequence shown here is derived from an EMBL/GenBank/DDBJ whole genome shotgun (WGS) entry which is preliminary data.</text>
</comment>
<dbReference type="InterPro" id="IPR025748">
    <property type="entry name" value="PrcB_C_dom"/>
</dbReference>
<reference evidence="3 4" key="1">
    <citation type="submission" date="2020-07" db="EMBL/GenBank/DDBJ databases">
        <title>Endozoicomonas sp. nov., isolated from sediment.</title>
        <authorList>
            <person name="Gu T."/>
        </authorList>
    </citation>
    <scope>NUCLEOTIDE SEQUENCE [LARGE SCALE GENOMIC DNA]</scope>
    <source>
        <strain evidence="3 4">SM1973</strain>
    </source>
</reference>
<dbReference type="GO" id="GO:0008233">
    <property type="term" value="F:peptidase activity"/>
    <property type="evidence" value="ECO:0007669"/>
    <property type="project" value="UniProtKB-KW"/>
</dbReference>
<evidence type="ECO:0000313" key="4">
    <source>
        <dbReference type="Proteomes" id="UP000569732"/>
    </source>
</evidence>
<evidence type="ECO:0000313" key="3">
    <source>
        <dbReference type="EMBL" id="NYZ68307.1"/>
    </source>
</evidence>
<evidence type="ECO:0000256" key="1">
    <source>
        <dbReference type="SAM" id="SignalP"/>
    </source>
</evidence>
<dbReference type="GO" id="GO:0006508">
    <property type="term" value="P:proteolysis"/>
    <property type="evidence" value="ECO:0007669"/>
    <property type="project" value="UniProtKB-KW"/>
</dbReference>
<dbReference type="EMBL" id="JACCKB010000039">
    <property type="protein sequence ID" value="NYZ68307.1"/>
    <property type="molecule type" value="Genomic_DNA"/>
</dbReference>